<feature type="transmembrane region" description="Helical" evidence="1">
    <location>
        <begin position="241"/>
        <end position="263"/>
    </location>
</feature>
<evidence type="ECO:0000259" key="2">
    <source>
        <dbReference type="Pfam" id="PF02517"/>
    </source>
</evidence>
<keyword evidence="3" id="KW-0378">Hydrolase</keyword>
<proteinExistence type="predicted"/>
<keyword evidence="4" id="KW-1185">Reference proteome</keyword>
<reference evidence="3 4" key="1">
    <citation type="submission" date="2013-08" db="EMBL/GenBank/DDBJ databases">
        <authorList>
            <person name="Durkin A.S."/>
            <person name="Haft D.R."/>
            <person name="McCorrison J."/>
            <person name="Torralba M."/>
            <person name="Gillis M."/>
            <person name="Haft D.H."/>
            <person name="Methe B."/>
            <person name="Sutton G."/>
            <person name="Nelson K.E."/>
        </authorList>
    </citation>
    <scope>NUCLEOTIDE SEQUENCE [LARGE SCALE GENOMIC DNA]</scope>
    <source>
        <strain evidence="3 4">F0195</strain>
    </source>
</reference>
<feature type="transmembrane region" description="Helical" evidence="1">
    <location>
        <begin position="207"/>
        <end position="229"/>
    </location>
</feature>
<dbReference type="OrthoDB" id="3693644at2"/>
<dbReference type="RefSeq" id="WP_021727027.1">
    <property type="nucleotide sequence ID" value="NZ_AWEZ01000064.1"/>
</dbReference>
<dbReference type="InterPro" id="IPR003675">
    <property type="entry name" value="Rce1/LyrA-like_dom"/>
</dbReference>
<dbReference type="Proteomes" id="UP000016638">
    <property type="component" value="Unassembled WGS sequence"/>
</dbReference>
<dbReference type="Pfam" id="PF02517">
    <property type="entry name" value="Rce1-like"/>
    <property type="match status" value="1"/>
</dbReference>
<sequence>MRRRLVIYLVVTFGLTWGLWIPAGIATGSFAQGLGSSVLMVALTTLGMFCPLVGALAANAACGRAERLDLGLRPQIEGHVRPYLAAWFLPTVVTLAGCVVFFAVYPQLFDPSASYFAEAARASGYADGSQVPLLLATQLATAILIAPFINMIPALGEEAGWRGMLFPTLCERLSSRAAALVVGVVWGLWHAPITMMGHNFGMGYPGFPVLGILSMVVFCTSLSLCLSYLRMCTGSVWSCALAHGALNGIAGVGVYFCLDGVILTGPSPAGIVAGIPLMALAVLCWTRLATIHNEGGSSRSHA</sequence>
<evidence type="ECO:0000313" key="4">
    <source>
        <dbReference type="Proteomes" id="UP000016638"/>
    </source>
</evidence>
<protein>
    <submittedName>
        <fullName evidence="3">CAAX protease self-immunity</fullName>
    </submittedName>
</protein>
<dbReference type="PANTHER" id="PTHR35797:SF1">
    <property type="entry name" value="PROTEASE"/>
    <property type="match status" value="1"/>
</dbReference>
<feature type="transmembrane region" description="Helical" evidence="1">
    <location>
        <begin position="133"/>
        <end position="156"/>
    </location>
</feature>
<feature type="transmembrane region" description="Helical" evidence="1">
    <location>
        <begin position="5"/>
        <end position="26"/>
    </location>
</feature>
<dbReference type="GO" id="GO:0080120">
    <property type="term" value="P:CAAX-box protein maturation"/>
    <property type="evidence" value="ECO:0007669"/>
    <property type="project" value="UniProtKB-ARBA"/>
</dbReference>
<feature type="transmembrane region" description="Helical" evidence="1">
    <location>
        <begin position="177"/>
        <end position="195"/>
    </location>
</feature>
<keyword evidence="1" id="KW-1133">Transmembrane helix</keyword>
<keyword evidence="1" id="KW-0472">Membrane</keyword>
<feature type="transmembrane region" description="Helical" evidence="1">
    <location>
        <begin position="83"/>
        <end position="105"/>
    </location>
</feature>
<comment type="caution">
    <text evidence="3">The sequence shown here is derived from an EMBL/GenBank/DDBJ whole genome shotgun (WGS) entry which is preliminary data.</text>
</comment>
<dbReference type="PANTHER" id="PTHR35797">
    <property type="entry name" value="PROTEASE-RELATED"/>
    <property type="match status" value="1"/>
</dbReference>
<evidence type="ECO:0000313" key="3">
    <source>
        <dbReference type="EMBL" id="ERL06573.1"/>
    </source>
</evidence>
<keyword evidence="3" id="KW-0645">Protease</keyword>
<name>U2TK53_9ACTN</name>
<dbReference type="EMBL" id="AWEZ01000064">
    <property type="protein sequence ID" value="ERL06573.1"/>
    <property type="molecule type" value="Genomic_DNA"/>
</dbReference>
<dbReference type="eggNOG" id="COG1266">
    <property type="taxonomic scope" value="Bacteria"/>
</dbReference>
<dbReference type="STRING" id="1125712.HMPREF1316_1348"/>
<evidence type="ECO:0000256" key="1">
    <source>
        <dbReference type="SAM" id="Phobius"/>
    </source>
</evidence>
<dbReference type="PATRIC" id="fig|1125712.3.peg.2114"/>
<dbReference type="GO" id="GO:0006508">
    <property type="term" value="P:proteolysis"/>
    <property type="evidence" value="ECO:0007669"/>
    <property type="project" value="UniProtKB-KW"/>
</dbReference>
<organism evidence="3 4">
    <name type="scientific">Olsenella profusa F0195</name>
    <dbReference type="NCBI Taxonomy" id="1125712"/>
    <lineage>
        <taxon>Bacteria</taxon>
        <taxon>Bacillati</taxon>
        <taxon>Actinomycetota</taxon>
        <taxon>Coriobacteriia</taxon>
        <taxon>Coriobacteriales</taxon>
        <taxon>Atopobiaceae</taxon>
        <taxon>Olsenella</taxon>
    </lineage>
</organism>
<feature type="domain" description="CAAX prenyl protease 2/Lysostaphin resistance protein A-like" evidence="2">
    <location>
        <begin position="142"/>
        <end position="248"/>
    </location>
</feature>
<dbReference type="AlphaFoldDB" id="U2TK53"/>
<dbReference type="InterPro" id="IPR042150">
    <property type="entry name" value="MmRce1-like"/>
</dbReference>
<feature type="transmembrane region" description="Helical" evidence="1">
    <location>
        <begin position="269"/>
        <end position="289"/>
    </location>
</feature>
<keyword evidence="1" id="KW-0812">Transmembrane</keyword>
<gene>
    <name evidence="3" type="ORF">HMPREF1316_1348</name>
</gene>
<feature type="transmembrane region" description="Helical" evidence="1">
    <location>
        <begin position="38"/>
        <end position="62"/>
    </location>
</feature>
<accession>U2TK53</accession>
<dbReference type="GO" id="GO:0004175">
    <property type="term" value="F:endopeptidase activity"/>
    <property type="evidence" value="ECO:0007669"/>
    <property type="project" value="UniProtKB-ARBA"/>
</dbReference>